<dbReference type="PANTHER" id="PTHR13847">
    <property type="entry name" value="SARCOSINE DEHYDROGENASE-RELATED"/>
    <property type="match status" value="1"/>
</dbReference>
<evidence type="ECO:0000256" key="1">
    <source>
        <dbReference type="ARBA" id="ARBA00023002"/>
    </source>
</evidence>
<proteinExistence type="predicted"/>
<dbReference type="GO" id="GO:0005737">
    <property type="term" value="C:cytoplasm"/>
    <property type="evidence" value="ECO:0007669"/>
    <property type="project" value="TreeGrafter"/>
</dbReference>
<dbReference type="STRING" id="155974.SAMN04487818_101660"/>
<dbReference type="RefSeq" id="WP_092774858.1">
    <property type="nucleotide sequence ID" value="NZ_FOGI01000001.1"/>
</dbReference>
<dbReference type="EMBL" id="FOGI01000001">
    <property type="protein sequence ID" value="SER12487.1"/>
    <property type="molecule type" value="Genomic_DNA"/>
</dbReference>
<dbReference type="SUPFAM" id="SSF51905">
    <property type="entry name" value="FAD/NAD(P)-binding domain"/>
    <property type="match status" value="1"/>
</dbReference>
<dbReference type="Pfam" id="PF01266">
    <property type="entry name" value="DAO"/>
    <property type="match status" value="1"/>
</dbReference>
<organism evidence="3 4">
    <name type="scientific">Actinokineospora terrae</name>
    <dbReference type="NCBI Taxonomy" id="155974"/>
    <lineage>
        <taxon>Bacteria</taxon>
        <taxon>Bacillati</taxon>
        <taxon>Actinomycetota</taxon>
        <taxon>Actinomycetes</taxon>
        <taxon>Pseudonocardiales</taxon>
        <taxon>Pseudonocardiaceae</taxon>
        <taxon>Actinokineospora</taxon>
    </lineage>
</organism>
<feature type="domain" description="FAD dependent oxidoreductase" evidence="2">
    <location>
        <begin position="12"/>
        <end position="378"/>
    </location>
</feature>
<evidence type="ECO:0000313" key="3">
    <source>
        <dbReference type="EMBL" id="SER12487.1"/>
    </source>
</evidence>
<dbReference type="PANTHER" id="PTHR13847:SF289">
    <property type="entry name" value="GLYCINE OXIDASE"/>
    <property type="match status" value="1"/>
</dbReference>
<protein>
    <submittedName>
        <fullName evidence="3">Glycine/D-amino acid oxidase</fullName>
    </submittedName>
</protein>
<evidence type="ECO:0000313" key="4">
    <source>
        <dbReference type="Proteomes" id="UP000199051"/>
    </source>
</evidence>
<evidence type="ECO:0000259" key="2">
    <source>
        <dbReference type="Pfam" id="PF01266"/>
    </source>
</evidence>
<reference evidence="4" key="1">
    <citation type="submission" date="2016-10" db="EMBL/GenBank/DDBJ databases">
        <authorList>
            <person name="Varghese N."/>
            <person name="Submissions S."/>
        </authorList>
    </citation>
    <scope>NUCLEOTIDE SEQUENCE [LARGE SCALE GENOMIC DNA]</scope>
    <source>
        <strain evidence="4">DSM 44260</strain>
    </source>
</reference>
<keyword evidence="4" id="KW-1185">Reference proteome</keyword>
<accession>A0A1H9LMQ2</accession>
<name>A0A1H9LMQ2_9PSEU</name>
<dbReference type="Gene3D" id="3.50.50.60">
    <property type="entry name" value="FAD/NAD(P)-binding domain"/>
    <property type="match status" value="1"/>
</dbReference>
<dbReference type="Proteomes" id="UP000199051">
    <property type="component" value="Unassembled WGS sequence"/>
</dbReference>
<dbReference type="GO" id="GO:0016491">
    <property type="term" value="F:oxidoreductase activity"/>
    <property type="evidence" value="ECO:0007669"/>
    <property type="project" value="UniProtKB-KW"/>
</dbReference>
<gene>
    <name evidence="3" type="ORF">SAMN04487818_101660</name>
</gene>
<dbReference type="AlphaFoldDB" id="A0A1H9LMQ2"/>
<dbReference type="InterPro" id="IPR006076">
    <property type="entry name" value="FAD-dep_OxRdtase"/>
</dbReference>
<dbReference type="Gene3D" id="3.30.9.10">
    <property type="entry name" value="D-Amino Acid Oxidase, subunit A, domain 2"/>
    <property type="match status" value="1"/>
</dbReference>
<dbReference type="InterPro" id="IPR036188">
    <property type="entry name" value="FAD/NAD-bd_sf"/>
</dbReference>
<sequence>MSSTGVPKKNFDVIVVGNGVLGLSLGLELARRGQDVAVLGEPHRPYAGTSAAGAMLGCFGEVTTTLVAGDAGRTKLELGIRATGMWPEWLDGLGDGAAEEVVTADGTTVILNAIGMAEIDDTNFRAIREELTRYDQPFEDVDPLDLDWVDAEPISRPLRAFHIPGEHAVNTVALVLRLQNAFTAAGGTIIGSEASTVDHSGDRVTGVTLTDGEKLTAGQVTLAAGSRTQTLLDQLPVGDRMPPLVSGYGVSVLMRTFDGTAPSSVIRTPNRSFACGLHLVPRGDGEVYIGATNVVSTRPREVADMRDLVFLLQCAHRQIRMGLWESPIQKVQVGNRPISVDGFPLLGAGGMAGLWIMTGTYRDGLHLSPLVATEMAARILGEPTAHDFDLFTPIRKPIQSMTREQIVSNTFIEQFAIGPEQDWTLPVDWHRWIGMDLRPAIEAWVAEIDPEITPPAELVFTSRFDPDLLKLLREYYARTRRLW</sequence>
<keyword evidence="1" id="KW-0560">Oxidoreductase</keyword>